<dbReference type="InterPro" id="IPR014722">
    <property type="entry name" value="Rib_uL2_dom2"/>
</dbReference>
<dbReference type="AlphaFoldDB" id="A0A1B1YGA5"/>
<dbReference type="EMBL" id="CP014672">
    <property type="protein sequence ID" value="ANW99802.1"/>
    <property type="molecule type" value="Genomic_DNA"/>
</dbReference>
<gene>
    <name evidence="3" type="ORF">CSTERTH_12555</name>
</gene>
<dbReference type="InterPro" id="IPR008991">
    <property type="entry name" value="Translation_prot_SH3-like_sf"/>
</dbReference>
<dbReference type="GO" id="GO:1990904">
    <property type="term" value="C:ribonucleoprotein complex"/>
    <property type="evidence" value="ECO:0007669"/>
    <property type="project" value="UniProtKB-KW"/>
</dbReference>
<dbReference type="RefSeq" id="WP_015360248.1">
    <property type="nucleotide sequence ID" value="NZ_CP014672.1"/>
</dbReference>
<protein>
    <submittedName>
        <fullName evidence="3">50S ribosomal protein L14</fullName>
    </submittedName>
</protein>
<dbReference type="CDD" id="cd06088">
    <property type="entry name" value="KOW_RPL14"/>
    <property type="match status" value="1"/>
</dbReference>
<evidence type="ECO:0000256" key="2">
    <source>
        <dbReference type="ARBA" id="ARBA00023274"/>
    </source>
</evidence>
<dbReference type="Gene3D" id="2.30.30.30">
    <property type="match status" value="1"/>
</dbReference>
<sequence>MDWSNPVIGRVAYSKAGRDKGKLFIVIGIVDEDFVLVCDGDLRPVEKPKKKRIKHLKYTDLVAENIAEILKSGRMPLNADIRKAIKEMKKILEEES</sequence>
<reference evidence="3 4" key="1">
    <citation type="submission" date="2016-02" db="EMBL/GenBank/DDBJ databases">
        <title>Comparison of Clostridium stercorarium subspecies using comparative genomics and transcriptomics.</title>
        <authorList>
            <person name="Schellenberg J."/>
            <person name="Thallinger G."/>
            <person name="Levin D.B."/>
            <person name="Zhang X."/>
            <person name="Alvare G."/>
            <person name="Fristensky B."/>
            <person name="Sparling R."/>
        </authorList>
    </citation>
    <scope>NUCLEOTIDE SEQUENCE [LARGE SCALE GENOMIC DNA]</scope>
    <source>
        <strain evidence="3 4">DSM 2910</strain>
    </source>
</reference>
<keyword evidence="1 3" id="KW-0689">Ribosomal protein</keyword>
<proteinExistence type="predicted"/>
<evidence type="ECO:0000256" key="1">
    <source>
        <dbReference type="ARBA" id="ARBA00022980"/>
    </source>
</evidence>
<name>A0A1B1YGA5_THEST</name>
<evidence type="ECO:0000313" key="4">
    <source>
        <dbReference type="Proteomes" id="UP000092971"/>
    </source>
</evidence>
<dbReference type="OrthoDB" id="1683515at2"/>
<dbReference type="Proteomes" id="UP000092971">
    <property type="component" value="Chromosome"/>
</dbReference>
<keyword evidence="2" id="KW-0687">Ribonucleoprotein</keyword>
<accession>A0A1B1YGA5</accession>
<evidence type="ECO:0000313" key="3">
    <source>
        <dbReference type="EMBL" id="ANW99802.1"/>
    </source>
</evidence>
<dbReference type="SUPFAM" id="SSF50104">
    <property type="entry name" value="Translation proteins SH3-like domain"/>
    <property type="match status" value="1"/>
</dbReference>
<organism evidence="3 4">
    <name type="scientific">Thermoclostridium stercorarium subsp. thermolacticum DSM 2910</name>
    <dbReference type="NCBI Taxonomy" id="1121336"/>
    <lineage>
        <taxon>Bacteria</taxon>
        <taxon>Bacillati</taxon>
        <taxon>Bacillota</taxon>
        <taxon>Clostridia</taxon>
        <taxon>Eubacteriales</taxon>
        <taxon>Oscillospiraceae</taxon>
        <taxon>Thermoclostridium</taxon>
    </lineage>
</organism>
<dbReference type="InterPro" id="IPR041985">
    <property type="entry name" value="Ribosomal_eL14_KOW"/>
</dbReference>
<dbReference type="GO" id="GO:0005840">
    <property type="term" value="C:ribosome"/>
    <property type="evidence" value="ECO:0007669"/>
    <property type="project" value="UniProtKB-KW"/>
</dbReference>